<accession>A0AAU9JC10</accession>
<protein>
    <submittedName>
        <fullName evidence="2">Uncharacterized protein</fullName>
    </submittedName>
</protein>
<dbReference type="Proteomes" id="UP001162131">
    <property type="component" value="Unassembled WGS sequence"/>
</dbReference>
<dbReference type="AlphaFoldDB" id="A0AAU9JC10"/>
<sequence>MQNQQQRKPNSIVMHMEEHKSDLLNIHKRYQASNDQTDLVENAESILQEVVDSLQLAVEELPSLIPSFINLVRARHRDSQFQTFPEFFELLAGWAVSHKLQSNKTAQLQRLFLQHLDKSIKQYKVLLKQAKDPEETASIRQLLELLISKRKIVSQANKADSVSFSFRREVYAQEEKGIQDLFNFYSKQHMMTGKNPTFENIGEAIDTIDSGSFLFFCKSFQIYNEKKVEGKRFLTKQELLDIFKRTSVLQRNMNFQGFKQALDEIALALFNAEYDKLLPIPCSNLGLEEKRVMLCELLRCGDPKYVSATCKPIGKPFGSIDKATRSPGEDPNKKFRYRLNEEMKDQLNVYKREKEMKQKFEKEEKERENYERAKVAQRKLKEKKEQEDLKKRKDALRIQDLDKARPQDFELGENLEDLIEES</sequence>
<feature type="region of interest" description="Disordered" evidence="1">
    <location>
        <begin position="358"/>
        <end position="422"/>
    </location>
</feature>
<comment type="caution">
    <text evidence="2">The sequence shown here is derived from an EMBL/GenBank/DDBJ whole genome shotgun (WGS) entry which is preliminary data.</text>
</comment>
<reference evidence="2" key="1">
    <citation type="submission" date="2021-09" db="EMBL/GenBank/DDBJ databases">
        <authorList>
            <consortium name="AG Swart"/>
            <person name="Singh M."/>
            <person name="Singh A."/>
            <person name="Seah K."/>
            <person name="Emmerich C."/>
        </authorList>
    </citation>
    <scope>NUCLEOTIDE SEQUENCE</scope>
    <source>
        <strain evidence="2">ATCC30299</strain>
    </source>
</reference>
<proteinExistence type="predicted"/>
<organism evidence="2 3">
    <name type="scientific">Blepharisma stoltei</name>
    <dbReference type="NCBI Taxonomy" id="1481888"/>
    <lineage>
        <taxon>Eukaryota</taxon>
        <taxon>Sar</taxon>
        <taxon>Alveolata</taxon>
        <taxon>Ciliophora</taxon>
        <taxon>Postciliodesmatophora</taxon>
        <taxon>Heterotrichea</taxon>
        <taxon>Heterotrichida</taxon>
        <taxon>Blepharismidae</taxon>
        <taxon>Blepharisma</taxon>
    </lineage>
</organism>
<feature type="compositionally biased region" description="Basic and acidic residues" evidence="1">
    <location>
        <begin position="358"/>
        <end position="374"/>
    </location>
</feature>
<evidence type="ECO:0000313" key="2">
    <source>
        <dbReference type="EMBL" id="CAG9319243.1"/>
    </source>
</evidence>
<dbReference type="EMBL" id="CAJZBQ010000022">
    <property type="protein sequence ID" value="CAG9319243.1"/>
    <property type="molecule type" value="Genomic_DNA"/>
</dbReference>
<evidence type="ECO:0000256" key="1">
    <source>
        <dbReference type="SAM" id="MobiDB-lite"/>
    </source>
</evidence>
<keyword evidence="3" id="KW-1185">Reference proteome</keyword>
<name>A0AAU9JC10_9CILI</name>
<feature type="compositionally biased region" description="Basic and acidic residues" evidence="1">
    <location>
        <begin position="382"/>
        <end position="408"/>
    </location>
</feature>
<evidence type="ECO:0000313" key="3">
    <source>
        <dbReference type="Proteomes" id="UP001162131"/>
    </source>
</evidence>
<gene>
    <name evidence="2" type="ORF">BSTOLATCC_MIC23451</name>
</gene>
<feature type="compositionally biased region" description="Acidic residues" evidence="1">
    <location>
        <begin position="410"/>
        <end position="422"/>
    </location>
</feature>